<comment type="caution">
    <text evidence="1">The sequence shown here is derived from an EMBL/GenBank/DDBJ whole genome shotgun (WGS) entry which is preliminary data.</text>
</comment>
<proteinExistence type="predicted"/>
<dbReference type="Proteomes" id="UP000054783">
    <property type="component" value="Unassembled WGS sequence"/>
</dbReference>
<evidence type="ECO:0000313" key="2">
    <source>
        <dbReference type="Proteomes" id="UP000054783"/>
    </source>
</evidence>
<accession>A0A0V0XJ18</accession>
<protein>
    <submittedName>
        <fullName evidence="1">Uncharacterized protein</fullName>
    </submittedName>
</protein>
<gene>
    <name evidence="1" type="ORF">T12_15639</name>
</gene>
<name>A0A0V0XJ18_9BILA</name>
<dbReference type="AlphaFoldDB" id="A0A0V0XJ18"/>
<evidence type="ECO:0000313" key="1">
    <source>
        <dbReference type="EMBL" id="KRX87861.1"/>
    </source>
</evidence>
<feature type="non-terminal residue" evidence="1">
    <location>
        <position position="1"/>
    </location>
</feature>
<feature type="non-terminal residue" evidence="1">
    <location>
        <position position="56"/>
    </location>
</feature>
<keyword evidence="2" id="KW-1185">Reference proteome</keyword>
<dbReference type="EMBL" id="JYDQ01004854">
    <property type="protein sequence ID" value="KRX87861.1"/>
    <property type="molecule type" value="Genomic_DNA"/>
</dbReference>
<sequence>LEQTLTNDVILAGAMRDGIKRERLIIRNRILFDEYLYKNCDLYPRSNVRDRNSICT</sequence>
<reference evidence="1 2" key="1">
    <citation type="submission" date="2015-01" db="EMBL/GenBank/DDBJ databases">
        <title>Evolution of Trichinella species and genotypes.</title>
        <authorList>
            <person name="Korhonen P.K."/>
            <person name="Edoardo P."/>
            <person name="Giuseppe L.R."/>
            <person name="Gasser R.B."/>
        </authorList>
    </citation>
    <scope>NUCLEOTIDE SEQUENCE [LARGE SCALE GENOMIC DNA]</scope>
    <source>
        <strain evidence="1">ISS2496</strain>
    </source>
</reference>
<organism evidence="1 2">
    <name type="scientific">Trichinella patagoniensis</name>
    <dbReference type="NCBI Taxonomy" id="990121"/>
    <lineage>
        <taxon>Eukaryota</taxon>
        <taxon>Metazoa</taxon>
        <taxon>Ecdysozoa</taxon>
        <taxon>Nematoda</taxon>
        <taxon>Enoplea</taxon>
        <taxon>Dorylaimia</taxon>
        <taxon>Trichinellida</taxon>
        <taxon>Trichinellidae</taxon>
        <taxon>Trichinella</taxon>
    </lineage>
</organism>